<proteinExistence type="predicted"/>
<feature type="transmembrane region" description="Helical" evidence="1">
    <location>
        <begin position="104"/>
        <end position="123"/>
    </location>
</feature>
<evidence type="ECO:0000313" key="3">
    <source>
        <dbReference type="Proteomes" id="UP000315167"/>
    </source>
</evidence>
<dbReference type="Proteomes" id="UP000315167">
    <property type="component" value="Unassembled WGS sequence"/>
</dbReference>
<comment type="caution">
    <text evidence="2">The sequence shown here is derived from an EMBL/GenBank/DDBJ whole genome shotgun (WGS) entry which is preliminary data.</text>
</comment>
<protein>
    <submittedName>
        <fullName evidence="2">Uncharacterized protein</fullName>
    </submittedName>
</protein>
<evidence type="ECO:0000313" key="2">
    <source>
        <dbReference type="EMBL" id="TWI03839.1"/>
    </source>
</evidence>
<accession>A0A562L854</accession>
<evidence type="ECO:0000256" key="1">
    <source>
        <dbReference type="SAM" id="Phobius"/>
    </source>
</evidence>
<keyword evidence="1" id="KW-1133">Transmembrane helix</keyword>
<keyword evidence="3" id="KW-1185">Reference proteome</keyword>
<dbReference type="OrthoDB" id="5519326at2"/>
<dbReference type="AlphaFoldDB" id="A0A562L854"/>
<dbReference type="EMBL" id="VLKN01000003">
    <property type="protein sequence ID" value="TWI03839.1"/>
    <property type="molecule type" value="Genomic_DNA"/>
</dbReference>
<organism evidence="2 3">
    <name type="scientific">Luteimonas cucumeris</name>
    <dbReference type="NCBI Taxonomy" id="985012"/>
    <lineage>
        <taxon>Bacteria</taxon>
        <taxon>Pseudomonadati</taxon>
        <taxon>Pseudomonadota</taxon>
        <taxon>Gammaproteobacteria</taxon>
        <taxon>Lysobacterales</taxon>
        <taxon>Lysobacteraceae</taxon>
        <taxon>Luteimonas</taxon>
    </lineage>
</organism>
<gene>
    <name evidence="2" type="ORF">IP90_01655</name>
</gene>
<sequence length="139" mass="15907">MESFLDLTRTFWTEILARPEGPFAFRFILQPLMSLLMATRDGIKDSRTGITPYFWRIASTDPQSRRAALRDGLRSTGRILLLGVLIDAVYQYKAMEGLVRPLEALYIAFVLGFLPYLIFRGPIARLARVVRRRRVSAGQ</sequence>
<keyword evidence="1" id="KW-0472">Membrane</keyword>
<keyword evidence="1" id="KW-0812">Transmembrane</keyword>
<reference evidence="2 3" key="1">
    <citation type="journal article" date="2015" name="Stand. Genomic Sci.">
        <title>Genomic Encyclopedia of Bacterial and Archaeal Type Strains, Phase III: the genomes of soil and plant-associated and newly described type strains.</title>
        <authorList>
            <person name="Whitman W.B."/>
            <person name="Woyke T."/>
            <person name="Klenk H.P."/>
            <person name="Zhou Y."/>
            <person name="Lilburn T.G."/>
            <person name="Beck B.J."/>
            <person name="De Vos P."/>
            <person name="Vandamme P."/>
            <person name="Eisen J.A."/>
            <person name="Garrity G."/>
            <person name="Hugenholtz P."/>
            <person name="Kyrpides N.C."/>
        </authorList>
    </citation>
    <scope>NUCLEOTIDE SEQUENCE [LARGE SCALE GENOMIC DNA]</scope>
    <source>
        <strain evidence="2 3">CGMCC 1.10821</strain>
    </source>
</reference>
<dbReference type="RefSeq" id="WP_144899127.1">
    <property type="nucleotide sequence ID" value="NZ_VLKN01000003.1"/>
</dbReference>
<name>A0A562L854_9GAMM</name>